<name>A0A8H3BCM4_9AGAM</name>
<evidence type="ECO:0000313" key="3">
    <source>
        <dbReference type="Proteomes" id="UP000663853"/>
    </source>
</evidence>
<dbReference type="EMBL" id="CAJMXA010001147">
    <property type="protein sequence ID" value="CAE6452481.1"/>
    <property type="molecule type" value="Genomic_DNA"/>
</dbReference>
<evidence type="ECO:0008006" key="4">
    <source>
        <dbReference type="Google" id="ProtNLM"/>
    </source>
</evidence>
<feature type="signal peptide" evidence="1">
    <location>
        <begin position="1"/>
        <end position="23"/>
    </location>
</feature>
<reference evidence="2" key="1">
    <citation type="submission" date="2021-01" db="EMBL/GenBank/DDBJ databases">
        <authorList>
            <person name="Kaushik A."/>
        </authorList>
    </citation>
    <scope>NUCLEOTIDE SEQUENCE</scope>
    <source>
        <strain evidence="2">AG6-10EEA</strain>
    </source>
</reference>
<feature type="chain" id="PRO_5034868238" description="Transmembrane protein" evidence="1">
    <location>
        <begin position="24"/>
        <end position="191"/>
    </location>
</feature>
<dbReference type="Proteomes" id="UP000663853">
    <property type="component" value="Unassembled WGS sequence"/>
</dbReference>
<evidence type="ECO:0000256" key="1">
    <source>
        <dbReference type="SAM" id="SignalP"/>
    </source>
</evidence>
<proteinExistence type="predicted"/>
<keyword evidence="1" id="KW-0732">Signal</keyword>
<dbReference type="AlphaFoldDB" id="A0A8H3BCM4"/>
<comment type="caution">
    <text evidence="2">The sequence shown here is derived from an EMBL/GenBank/DDBJ whole genome shotgun (WGS) entry which is preliminary data.</text>
</comment>
<protein>
    <recommendedName>
        <fullName evidence="4">Transmembrane protein</fullName>
    </recommendedName>
</protein>
<gene>
    <name evidence="2" type="ORF">RDB_LOCUS51776</name>
</gene>
<sequence length="191" mass="20039">MIAFSRLATFLFFVLSLSYFTCAAPTSGQTHELAVRGGDCGTVMNVLMALEAKLKGHYDVCDHADVLSNVQVDIIAKVVADIDTATKACVEVGAIAIADVPVKVKADICTRIAAIVTIVARIIIKLSAKLSISVMVTICAQLDVCLKALLVALNVCISGVVGLSLKAISDLTIVICIKIKLELCAGLLGLH</sequence>
<accession>A0A8H3BCM4</accession>
<organism evidence="2 3">
    <name type="scientific">Rhizoctonia solani</name>
    <dbReference type="NCBI Taxonomy" id="456999"/>
    <lineage>
        <taxon>Eukaryota</taxon>
        <taxon>Fungi</taxon>
        <taxon>Dikarya</taxon>
        <taxon>Basidiomycota</taxon>
        <taxon>Agaricomycotina</taxon>
        <taxon>Agaricomycetes</taxon>
        <taxon>Cantharellales</taxon>
        <taxon>Ceratobasidiaceae</taxon>
        <taxon>Rhizoctonia</taxon>
    </lineage>
</organism>
<evidence type="ECO:0000313" key="2">
    <source>
        <dbReference type="EMBL" id="CAE6452481.1"/>
    </source>
</evidence>